<dbReference type="OrthoDB" id="9759607at2"/>
<dbReference type="InterPro" id="IPR043128">
    <property type="entry name" value="Rev_trsase/Diguanyl_cyclase"/>
</dbReference>
<comment type="caution">
    <text evidence="6">The sequence shown here is derived from an EMBL/GenBank/DDBJ whole genome shotgun (WGS) entry which is preliminary data.</text>
</comment>
<dbReference type="Gene3D" id="3.30.70.270">
    <property type="match status" value="1"/>
</dbReference>
<protein>
    <recommendedName>
        <fullName evidence="1">diguanylate cyclase</fullName>
        <ecNumber evidence="1">2.7.7.65</ecNumber>
    </recommendedName>
</protein>
<evidence type="ECO:0000256" key="4">
    <source>
        <dbReference type="SAM" id="SignalP"/>
    </source>
</evidence>
<dbReference type="EC" id="2.7.7.65" evidence="1"/>
<feature type="transmembrane region" description="Helical" evidence="3">
    <location>
        <begin position="194"/>
        <end position="216"/>
    </location>
</feature>
<dbReference type="SMART" id="SM00267">
    <property type="entry name" value="GGDEF"/>
    <property type="match status" value="1"/>
</dbReference>
<proteinExistence type="predicted"/>
<dbReference type="InterPro" id="IPR050469">
    <property type="entry name" value="Diguanylate_Cyclase"/>
</dbReference>
<gene>
    <name evidence="6" type="ORF">B5C34_14145</name>
</gene>
<comment type="catalytic activity">
    <reaction evidence="2">
        <text>2 GTP = 3',3'-c-di-GMP + 2 diphosphate</text>
        <dbReference type="Rhea" id="RHEA:24898"/>
        <dbReference type="ChEBI" id="CHEBI:33019"/>
        <dbReference type="ChEBI" id="CHEBI:37565"/>
        <dbReference type="ChEBI" id="CHEBI:58805"/>
        <dbReference type="EC" id="2.7.7.65"/>
    </reaction>
</comment>
<accession>A0A219B8I4</accession>
<dbReference type="CDD" id="cd01949">
    <property type="entry name" value="GGDEF"/>
    <property type="match status" value="1"/>
</dbReference>
<dbReference type="PANTHER" id="PTHR45138">
    <property type="entry name" value="REGULATORY COMPONENTS OF SENSORY TRANSDUCTION SYSTEM"/>
    <property type="match status" value="1"/>
</dbReference>
<evidence type="ECO:0000313" key="7">
    <source>
        <dbReference type="Proteomes" id="UP000198462"/>
    </source>
</evidence>
<evidence type="ECO:0000259" key="5">
    <source>
        <dbReference type="PROSITE" id="PS50887"/>
    </source>
</evidence>
<name>A0A219B8I4_9SPHN</name>
<evidence type="ECO:0000313" key="6">
    <source>
        <dbReference type="EMBL" id="OWV34484.1"/>
    </source>
</evidence>
<keyword evidence="4" id="KW-0732">Signal</keyword>
<dbReference type="PANTHER" id="PTHR45138:SF9">
    <property type="entry name" value="DIGUANYLATE CYCLASE DGCM-RELATED"/>
    <property type="match status" value="1"/>
</dbReference>
<dbReference type="Proteomes" id="UP000198462">
    <property type="component" value="Unassembled WGS sequence"/>
</dbReference>
<evidence type="ECO:0000256" key="2">
    <source>
        <dbReference type="ARBA" id="ARBA00034247"/>
    </source>
</evidence>
<evidence type="ECO:0000256" key="3">
    <source>
        <dbReference type="SAM" id="Phobius"/>
    </source>
</evidence>
<dbReference type="InterPro" id="IPR000160">
    <property type="entry name" value="GGDEF_dom"/>
</dbReference>
<feature type="transmembrane region" description="Helical" evidence="3">
    <location>
        <begin position="315"/>
        <end position="334"/>
    </location>
</feature>
<dbReference type="AlphaFoldDB" id="A0A219B8I4"/>
<keyword evidence="3" id="KW-1133">Transmembrane helix</keyword>
<dbReference type="NCBIfam" id="TIGR00254">
    <property type="entry name" value="GGDEF"/>
    <property type="match status" value="1"/>
</dbReference>
<dbReference type="EMBL" id="NFZT01000001">
    <property type="protein sequence ID" value="OWV34484.1"/>
    <property type="molecule type" value="Genomic_DNA"/>
</dbReference>
<dbReference type="Pfam" id="PF00990">
    <property type="entry name" value="GGDEF"/>
    <property type="match status" value="1"/>
</dbReference>
<dbReference type="Pfam" id="PF07695">
    <property type="entry name" value="7TMR-DISM_7TM"/>
    <property type="match status" value="1"/>
</dbReference>
<feature type="transmembrane region" description="Helical" evidence="3">
    <location>
        <begin position="346"/>
        <end position="367"/>
    </location>
</feature>
<feature type="transmembrane region" description="Helical" evidence="3">
    <location>
        <begin position="291"/>
        <end position="308"/>
    </location>
</feature>
<feature type="transmembrane region" description="Helical" evidence="3">
    <location>
        <begin position="161"/>
        <end position="182"/>
    </location>
</feature>
<reference evidence="7" key="1">
    <citation type="submission" date="2017-05" db="EMBL/GenBank/DDBJ databases">
        <authorList>
            <person name="Lin X."/>
        </authorList>
    </citation>
    <scope>NUCLEOTIDE SEQUENCE [LARGE SCALE GENOMIC DNA]</scope>
    <source>
        <strain evidence="7">JLT2012</strain>
    </source>
</reference>
<keyword evidence="7" id="KW-1185">Reference proteome</keyword>
<feature type="transmembrane region" description="Helical" evidence="3">
    <location>
        <begin position="258"/>
        <end position="279"/>
    </location>
</feature>
<feature type="chain" id="PRO_5013256652" description="diguanylate cyclase" evidence="4">
    <location>
        <begin position="32"/>
        <end position="558"/>
    </location>
</feature>
<feature type="signal peptide" evidence="4">
    <location>
        <begin position="1"/>
        <end position="31"/>
    </location>
</feature>
<dbReference type="InterPro" id="IPR011623">
    <property type="entry name" value="7TMR_DISM_rcpt_extracell_dom1"/>
</dbReference>
<keyword evidence="3" id="KW-0812">Transmembrane</keyword>
<sequence length="558" mass="61524">MTCPNAIRPAFLCALLVAVLMAMGSGGHALARDLAITGCSVDLCGEEVGTPMSSGEITYAVAETRFADPEAVHYFVPRSFRFDRMEIEFRYADGSAVRRAYDQSVASANWIAAARFAIPLPEGAAPPAEIRMQLGRSFEGHLAESATIESIRSVRAQGSRMLFLFGLLAGVVLVPLFANLALLHALREPFQRSYALMSLCVFIYGVFWSNSLFAILPGLSFETRFVGTWVSLGGAIFFNLLFLTQFLERRVLAAWQRLALPVTGAIILTGSVVCGFYALHLPEGAFEVYHLLYLPALVVLVCACVTAYRNGSQLLWIYLISWLPALIVILLRILRAFGLLPQTDLLDLSIFAALAFEVLIISVALGYRALILRRERDEALERQKELSRVADIDPLTGLFNRRGLIRQLAEWPRGAPIALILFDLDHFKTVNDRFGHLAGDAVLSRLGDVLRRRSRDTLLVRAGGEEFGIVLRPEDSDERPVDHAMRILDEIRATRFAIPDGGLVSLTASFGVAEGRADPESFWTGIYRRADEALFLAKAHGRDRVEVALAPGETPEAL</sequence>
<dbReference type="SUPFAM" id="SSF55073">
    <property type="entry name" value="Nucleotide cyclase"/>
    <property type="match status" value="1"/>
</dbReference>
<evidence type="ECO:0000256" key="1">
    <source>
        <dbReference type="ARBA" id="ARBA00012528"/>
    </source>
</evidence>
<feature type="domain" description="GGDEF" evidence="5">
    <location>
        <begin position="415"/>
        <end position="550"/>
    </location>
</feature>
<dbReference type="GO" id="GO:0052621">
    <property type="term" value="F:diguanylate cyclase activity"/>
    <property type="evidence" value="ECO:0007669"/>
    <property type="project" value="UniProtKB-EC"/>
</dbReference>
<feature type="transmembrane region" description="Helical" evidence="3">
    <location>
        <begin position="228"/>
        <end position="246"/>
    </location>
</feature>
<organism evidence="6 7">
    <name type="scientific">Pacificimonas flava</name>
    <dbReference type="NCBI Taxonomy" id="1234595"/>
    <lineage>
        <taxon>Bacteria</taxon>
        <taxon>Pseudomonadati</taxon>
        <taxon>Pseudomonadota</taxon>
        <taxon>Alphaproteobacteria</taxon>
        <taxon>Sphingomonadales</taxon>
        <taxon>Sphingosinicellaceae</taxon>
        <taxon>Pacificimonas</taxon>
    </lineage>
</organism>
<dbReference type="RefSeq" id="WP_088713183.1">
    <property type="nucleotide sequence ID" value="NZ_NFZT01000001.1"/>
</dbReference>
<dbReference type="PROSITE" id="PS50887">
    <property type="entry name" value="GGDEF"/>
    <property type="match status" value="1"/>
</dbReference>
<keyword evidence="3" id="KW-0472">Membrane</keyword>
<dbReference type="InterPro" id="IPR029787">
    <property type="entry name" value="Nucleotide_cyclase"/>
</dbReference>